<organism evidence="5 6">
    <name type="scientific">Anopheles melas</name>
    <dbReference type="NCBI Taxonomy" id="34690"/>
    <lineage>
        <taxon>Eukaryota</taxon>
        <taxon>Metazoa</taxon>
        <taxon>Ecdysozoa</taxon>
        <taxon>Arthropoda</taxon>
        <taxon>Hexapoda</taxon>
        <taxon>Insecta</taxon>
        <taxon>Pterygota</taxon>
        <taxon>Neoptera</taxon>
        <taxon>Endopterygota</taxon>
        <taxon>Diptera</taxon>
        <taxon>Nematocera</taxon>
        <taxon>Culicoidea</taxon>
        <taxon>Culicidae</taxon>
        <taxon>Anophelinae</taxon>
        <taxon>Anopheles</taxon>
    </lineage>
</organism>
<dbReference type="SMART" id="SM00198">
    <property type="entry name" value="SCP"/>
    <property type="match status" value="1"/>
</dbReference>
<evidence type="ECO:0000259" key="4">
    <source>
        <dbReference type="SMART" id="SM00198"/>
    </source>
</evidence>
<sequence length="299" mass="34558">MKLKVLCRFLLALMAANLTAGETEHHLNSIFLSGEYTNYCQLECPGAQLHTLCERQTVPARSPEHCPNFQQLLGNSDLWTTILDAHNGVRNRFAIRFQVTNMKKLVWDAELARMARLHLASCERYEPDPCTQLQNPSVYSRDYRNVRQSKAFVVERYLPKYYAFDVLRNWYLQKDDTPDPKITASLQMQYSVLNNFTLLTWASLERVGCAAAKYRDGFQLVCNYFPFYSLAEPSAELGLPARRCPRTFPLRSKIFEGLCTFELDGAVSRRVSRLVAAMLPLVWLWQTKTLQQQQQLELL</sequence>
<keyword evidence="6" id="KW-1185">Reference proteome</keyword>
<evidence type="ECO:0000313" key="5">
    <source>
        <dbReference type="EnsemblMetazoa" id="AMEC014151-PA"/>
    </source>
</evidence>
<evidence type="ECO:0000313" key="6">
    <source>
        <dbReference type="Proteomes" id="UP000075902"/>
    </source>
</evidence>
<dbReference type="InterPro" id="IPR001283">
    <property type="entry name" value="CRISP-related"/>
</dbReference>
<evidence type="ECO:0000256" key="1">
    <source>
        <dbReference type="ARBA" id="ARBA00004613"/>
    </source>
</evidence>
<accession>A0A182U598</accession>
<feature type="chain" id="PRO_5008137739" evidence="3">
    <location>
        <begin position="22"/>
        <end position="299"/>
    </location>
</feature>
<reference evidence="6" key="1">
    <citation type="submission" date="2014-01" db="EMBL/GenBank/DDBJ databases">
        <title>The Genome Sequence of Anopheles melas CM1001059_A (V2).</title>
        <authorList>
            <consortium name="The Broad Institute Genomics Platform"/>
            <person name="Neafsey D.E."/>
            <person name="Besansky N."/>
            <person name="Howell P."/>
            <person name="Walton C."/>
            <person name="Young S.K."/>
            <person name="Zeng Q."/>
            <person name="Gargeya S."/>
            <person name="Fitzgerald M."/>
            <person name="Haas B."/>
            <person name="Abouelleil A."/>
            <person name="Allen A.W."/>
            <person name="Alvarado L."/>
            <person name="Arachchi H.M."/>
            <person name="Berlin A.M."/>
            <person name="Chapman S.B."/>
            <person name="Gainer-Dewar J."/>
            <person name="Goldberg J."/>
            <person name="Griggs A."/>
            <person name="Gujja S."/>
            <person name="Hansen M."/>
            <person name="Howarth C."/>
            <person name="Imamovic A."/>
            <person name="Ireland A."/>
            <person name="Larimer J."/>
            <person name="McCowan C."/>
            <person name="Murphy C."/>
            <person name="Pearson M."/>
            <person name="Poon T.W."/>
            <person name="Priest M."/>
            <person name="Roberts A."/>
            <person name="Saif S."/>
            <person name="Shea T."/>
            <person name="Sisk P."/>
            <person name="Sykes S."/>
            <person name="Wortman J."/>
            <person name="Nusbaum C."/>
            <person name="Birren B."/>
        </authorList>
    </citation>
    <scope>NUCLEOTIDE SEQUENCE [LARGE SCALE GENOMIC DNA]</scope>
    <source>
        <strain evidence="6">CM1001059</strain>
    </source>
</reference>
<evidence type="ECO:0000256" key="3">
    <source>
        <dbReference type="SAM" id="SignalP"/>
    </source>
</evidence>
<dbReference type="EnsemblMetazoa" id="AMEC014151-RA">
    <property type="protein sequence ID" value="AMEC014151-PA"/>
    <property type="gene ID" value="AMEC014151"/>
</dbReference>
<reference evidence="5" key="2">
    <citation type="submission" date="2020-05" db="UniProtKB">
        <authorList>
            <consortium name="EnsemblMetazoa"/>
        </authorList>
    </citation>
    <scope>IDENTIFICATION</scope>
    <source>
        <strain evidence="5">CM1001059</strain>
    </source>
</reference>
<dbReference type="InterPro" id="IPR014044">
    <property type="entry name" value="CAP_dom"/>
</dbReference>
<protein>
    <submittedName>
        <fullName evidence="5">SCP domain-containing protein</fullName>
    </submittedName>
</protein>
<dbReference type="InterPro" id="IPR035940">
    <property type="entry name" value="CAP_sf"/>
</dbReference>
<feature type="signal peptide" evidence="3">
    <location>
        <begin position="1"/>
        <end position="21"/>
    </location>
</feature>
<keyword evidence="2" id="KW-0964">Secreted</keyword>
<dbReference type="STRING" id="34690.A0A182U598"/>
<evidence type="ECO:0000256" key="2">
    <source>
        <dbReference type="ARBA" id="ARBA00022525"/>
    </source>
</evidence>
<dbReference type="Proteomes" id="UP000075902">
    <property type="component" value="Unassembled WGS sequence"/>
</dbReference>
<dbReference type="GO" id="GO:0005576">
    <property type="term" value="C:extracellular region"/>
    <property type="evidence" value="ECO:0007669"/>
    <property type="project" value="UniProtKB-SubCell"/>
</dbReference>
<dbReference type="Gene3D" id="3.40.33.10">
    <property type="entry name" value="CAP"/>
    <property type="match status" value="1"/>
</dbReference>
<dbReference type="CDD" id="cd05380">
    <property type="entry name" value="CAP_euk"/>
    <property type="match status" value="1"/>
</dbReference>
<dbReference type="VEuPathDB" id="VectorBase:AMEC014151"/>
<feature type="domain" description="SCP" evidence="4">
    <location>
        <begin position="77"/>
        <end position="227"/>
    </location>
</feature>
<dbReference type="SUPFAM" id="SSF55797">
    <property type="entry name" value="PR-1-like"/>
    <property type="match status" value="1"/>
</dbReference>
<proteinExistence type="predicted"/>
<dbReference type="PANTHER" id="PTHR10334">
    <property type="entry name" value="CYSTEINE-RICH SECRETORY PROTEIN-RELATED"/>
    <property type="match status" value="1"/>
</dbReference>
<dbReference type="AlphaFoldDB" id="A0A182U598"/>
<keyword evidence="3" id="KW-0732">Signal</keyword>
<name>A0A182U598_9DIPT</name>
<dbReference type="Pfam" id="PF00188">
    <property type="entry name" value="CAP"/>
    <property type="match status" value="1"/>
</dbReference>
<comment type="subcellular location">
    <subcellularLocation>
        <location evidence="1">Secreted</location>
    </subcellularLocation>
</comment>